<dbReference type="AlphaFoldDB" id="A0A2P2MEE9"/>
<evidence type="ECO:0000313" key="1">
    <source>
        <dbReference type="EMBL" id="MBX28577.1"/>
    </source>
</evidence>
<reference evidence="1" key="1">
    <citation type="submission" date="2018-02" db="EMBL/GenBank/DDBJ databases">
        <title>Rhizophora mucronata_Transcriptome.</title>
        <authorList>
            <person name="Meera S.P."/>
            <person name="Sreeshan A."/>
            <person name="Augustine A."/>
        </authorList>
    </citation>
    <scope>NUCLEOTIDE SEQUENCE</scope>
    <source>
        <tissue evidence="1">Leaf</tissue>
    </source>
</reference>
<name>A0A2P2MEE9_RHIMU</name>
<accession>A0A2P2MEE9</accession>
<protein>
    <submittedName>
        <fullName evidence="1">Uncharacterized protein</fullName>
    </submittedName>
</protein>
<dbReference type="EMBL" id="GGEC01048093">
    <property type="protein sequence ID" value="MBX28577.1"/>
    <property type="molecule type" value="Transcribed_RNA"/>
</dbReference>
<proteinExistence type="predicted"/>
<organism evidence="1">
    <name type="scientific">Rhizophora mucronata</name>
    <name type="common">Asiatic mangrove</name>
    <dbReference type="NCBI Taxonomy" id="61149"/>
    <lineage>
        <taxon>Eukaryota</taxon>
        <taxon>Viridiplantae</taxon>
        <taxon>Streptophyta</taxon>
        <taxon>Embryophyta</taxon>
        <taxon>Tracheophyta</taxon>
        <taxon>Spermatophyta</taxon>
        <taxon>Magnoliopsida</taxon>
        <taxon>eudicotyledons</taxon>
        <taxon>Gunneridae</taxon>
        <taxon>Pentapetalae</taxon>
        <taxon>rosids</taxon>
        <taxon>fabids</taxon>
        <taxon>Malpighiales</taxon>
        <taxon>Rhizophoraceae</taxon>
        <taxon>Rhizophora</taxon>
    </lineage>
</organism>
<sequence length="47" mass="5147">MINILLCTIICHCQCALLNIAVDALLAAILKGIRFAFRCTYLPGLIL</sequence>